<dbReference type="Pfam" id="PF08100">
    <property type="entry name" value="Dimerisation"/>
    <property type="match status" value="1"/>
</dbReference>
<organism evidence="6">
    <name type="scientific">Streptomyces sp. R11</name>
    <dbReference type="NCBI Taxonomy" id="3238625"/>
    <lineage>
        <taxon>Bacteria</taxon>
        <taxon>Bacillati</taxon>
        <taxon>Actinomycetota</taxon>
        <taxon>Actinomycetes</taxon>
        <taxon>Kitasatosporales</taxon>
        <taxon>Streptomycetaceae</taxon>
        <taxon>Streptomyces</taxon>
    </lineage>
</organism>
<dbReference type="RefSeq" id="WP_369275971.1">
    <property type="nucleotide sequence ID" value="NZ_CP163432.1"/>
</dbReference>
<proteinExistence type="predicted"/>
<dbReference type="AlphaFoldDB" id="A0AB39NC53"/>
<evidence type="ECO:0000259" key="4">
    <source>
        <dbReference type="Pfam" id="PF00891"/>
    </source>
</evidence>
<keyword evidence="1 6" id="KW-0489">Methyltransferase</keyword>
<dbReference type="PANTHER" id="PTHR43712:SF2">
    <property type="entry name" value="O-METHYLTRANSFERASE CICE"/>
    <property type="match status" value="1"/>
</dbReference>
<reference evidence="6" key="1">
    <citation type="submission" date="2024-07" db="EMBL/GenBank/DDBJ databases">
        <authorList>
            <person name="Yu S.T."/>
        </authorList>
    </citation>
    <scope>NUCLEOTIDE SEQUENCE</scope>
    <source>
        <strain evidence="6">R11</strain>
    </source>
</reference>
<accession>A0AB39NC53</accession>
<dbReference type="GO" id="GO:0032259">
    <property type="term" value="P:methylation"/>
    <property type="evidence" value="ECO:0007669"/>
    <property type="project" value="UniProtKB-KW"/>
</dbReference>
<dbReference type="PROSITE" id="PS51683">
    <property type="entry name" value="SAM_OMT_II"/>
    <property type="match status" value="1"/>
</dbReference>
<dbReference type="Gene3D" id="1.10.287.1350">
    <property type="match status" value="1"/>
</dbReference>
<dbReference type="PIRSF" id="PIRSF005739">
    <property type="entry name" value="O-mtase"/>
    <property type="match status" value="1"/>
</dbReference>
<dbReference type="InterPro" id="IPR036388">
    <property type="entry name" value="WH-like_DNA-bd_sf"/>
</dbReference>
<feature type="domain" description="O-methyltransferase C-terminal" evidence="4">
    <location>
        <begin position="122"/>
        <end position="317"/>
    </location>
</feature>
<name>A0AB39NC53_9ACTN</name>
<protein>
    <submittedName>
        <fullName evidence="6">Methyltransferase</fullName>
    </submittedName>
</protein>
<evidence type="ECO:0000256" key="3">
    <source>
        <dbReference type="ARBA" id="ARBA00022691"/>
    </source>
</evidence>
<dbReference type="CDD" id="cd02440">
    <property type="entry name" value="AdoMet_MTases"/>
    <property type="match status" value="1"/>
</dbReference>
<gene>
    <name evidence="6" type="ORF">AB5J55_44035</name>
</gene>
<dbReference type="SUPFAM" id="SSF53335">
    <property type="entry name" value="S-adenosyl-L-methionine-dependent methyltransferases"/>
    <property type="match status" value="1"/>
</dbReference>
<evidence type="ECO:0000256" key="1">
    <source>
        <dbReference type="ARBA" id="ARBA00022603"/>
    </source>
</evidence>
<dbReference type="InterPro" id="IPR029063">
    <property type="entry name" value="SAM-dependent_MTases_sf"/>
</dbReference>
<feature type="domain" description="O-methyltransferase dimerisation" evidence="5">
    <location>
        <begin position="17"/>
        <end position="74"/>
    </location>
</feature>
<keyword evidence="3" id="KW-0949">S-adenosyl-L-methionine</keyword>
<dbReference type="Pfam" id="PF00891">
    <property type="entry name" value="Methyltransf_2"/>
    <property type="match status" value="1"/>
</dbReference>
<dbReference type="InterPro" id="IPR012967">
    <property type="entry name" value="COMT_dimerisation"/>
</dbReference>
<dbReference type="GO" id="GO:0046983">
    <property type="term" value="F:protein dimerization activity"/>
    <property type="evidence" value="ECO:0007669"/>
    <property type="project" value="InterPro"/>
</dbReference>
<evidence type="ECO:0000313" key="6">
    <source>
        <dbReference type="EMBL" id="XDQ16048.1"/>
    </source>
</evidence>
<dbReference type="Gene3D" id="1.10.10.10">
    <property type="entry name" value="Winged helix-like DNA-binding domain superfamily/Winged helix DNA-binding domain"/>
    <property type="match status" value="1"/>
</dbReference>
<dbReference type="Gene3D" id="3.40.50.150">
    <property type="entry name" value="Vaccinia Virus protein VP39"/>
    <property type="match status" value="1"/>
</dbReference>
<sequence length="338" mass="36883">MNSNLEEQRPDRIVASLLRGHIVTQLIACATRLGIPDHLDGRVRSVSELSQLAGTRSNEMFRFLRALQGLGLVEPVGDDTFRGTPLLAPLQQEAGGLYGQALMAGAEYYEAWMGLDYSLITGASAFEARHGQTLYELLDQKSDVAGSFARTMRWNTTEVVSDLITLHDFSDKDVVADLGTGDATLVCGLLDSFPGMRGIAFDQPAVIEQARRTVTERKLEDRCELVSGNFLSEVPPGASVYVLKSVLPNWSDESALEILRRCREAMNGKGRLLVVELVMSLDDVEDGAIRDMIMLVLFGGKNRTTDEYSVLLQQAGFIVDSVVDAPSGVCVLDARPLA</sequence>
<evidence type="ECO:0000256" key="2">
    <source>
        <dbReference type="ARBA" id="ARBA00022679"/>
    </source>
</evidence>
<keyword evidence="2" id="KW-0808">Transferase</keyword>
<evidence type="ECO:0000259" key="5">
    <source>
        <dbReference type="Pfam" id="PF08100"/>
    </source>
</evidence>
<dbReference type="EMBL" id="CP163432">
    <property type="protein sequence ID" value="XDQ16048.1"/>
    <property type="molecule type" value="Genomic_DNA"/>
</dbReference>
<dbReference type="SUPFAM" id="SSF46785">
    <property type="entry name" value="Winged helix' DNA-binding domain"/>
    <property type="match status" value="1"/>
</dbReference>
<dbReference type="GO" id="GO:0008171">
    <property type="term" value="F:O-methyltransferase activity"/>
    <property type="evidence" value="ECO:0007669"/>
    <property type="project" value="InterPro"/>
</dbReference>
<dbReference type="InterPro" id="IPR001077">
    <property type="entry name" value="COMT_C"/>
</dbReference>
<dbReference type="PANTHER" id="PTHR43712">
    <property type="entry name" value="PUTATIVE (AFU_ORTHOLOGUE AFUA_4G14580)-RELATED"/>
    <property type="match status" value="1"/>
</dbReference>
<dbReference type="InterPro" id="IPR036390">
    <property type="entry name" value="WH_DNA-bd_sf"/>
</dbReference>
<dbReference type="InterPro" id="IPR016461">
    <property type="entry name" value="COMT-like"/>
</dbReference>